<dbReference type="SUPFAM" id="SSF52091">
    <property type="entry name" value="SpoIIaa-like"/>
    <property type="match status" value="1"/>
</dbReference>
<reference evidence="6 8" key="2">
    <citation type="submission" date="2016-11" db="EMBL/GenBank/DDBJ databases">
        <authorList>
            <person name="Jaros S."/>
            <person name="Januszkiewicz K."/>
            <person name="Wedrychowicz H."/>
        </authorList>
    </citation>
    <scope>NUCLEOTIDE SEQUENCE [LARGE SCALE GENOMIC DNA]</scope>
    <source>
        <strain evidence="6 8">BPI-34</strain>
    </source>
</reference>
<dbReference type="OMA" id="KARHGME"/>
<comment type="similarity">
    <text evidence="1 2">Belongs to the anti-sigma-factor antagonist family.</text>
</comment>
<dbReference type="Proteomes" id="UP000184280">
    <property type="component" value="Unassembled WGS sequence"/>
</dbReference>
<reference evidence="4" key="3">
    <citation type="submission" date="2021-08" db="EMBL/GenBank/DDBJ databases">
        <title>Prevotella lacticifex sp. nov., isolated from rumen of cow.</title>
        <authorList>
            <person name="Shinkai T."/>
            <person name="Ikeyama N."/>
            <person name="Kumagai M."/>
            <person name="Ohmori H."/>
            <person name="Sakamoto M."/>
            <person name="Ohkuma M."/>
            <person name="Mitsumori M."/>
        </authorList>
    </citation>
    <scope>NUCLEOTIDE SEQUENCE</scope>
    <source>
        <strain evidence="4">JCM 8259</strain>
    </source>
</reference>
<feature type="domain" description="STAS" evidence="3">
    <location>
        <begin position="1"/>
        <end position="100"/>
    </location>
</feature>
<evidence type="ECO:0000313" key="8">
    <source>
        <dbReference type="Proteomes" id="UP000184280"/>
    </source>
</evidence>
<dbReference type="Proteomes" id="UP000887097">
    <property type="component" value="Unassembled WGS sequence"/>
</dbReference>
<dbReference type="OrthoDB" id="1493620at2"/>
<dbReference type="InterPro" id="IPR036513">
    <property type="entry name" value="STAS_dom_sf"/>
</dbReference>
<dbReference type="AlphaFoldDB" id="A0A1M7KZN7"/>
<dbReference type="EMBL" id="BPTT01000001">
    <property type="protein sequence ID" value="GJG32091.1"/>
    <property type="molecule type" value="Genomic_DNA"/>
</dbReference>
<dbReference type="InterPro" id="IPR003658">
    <property type="entry name" value="Anti-sigma_ant"/>
</dbReference>
<dbReference type="PROSITE" id="PS50801">
    <property type="entry name" value="STAS"/>
    <property type="match status" value="1"/>
</dbReference>
<protein>
    <recommendedName>
        <fullName evidence="2">Anti-sigma factor antagonist</fullName>
    </recommendedName>
</protein>
<gene>
    <name evidence="4" type="ORF">PRMUPPPA20_02000</name>
    <name evidence="6" type="ORF">SAMN04488494_2473</name>
    <name evidence="5" type="ORF">SAMN05216462_0321</name>
</gene>
<sequence length="100" mass="11383">MKTTFKEEEKNFVMYFEGRLDTAASAEVEKSMAPLYECSGHDIILDCTALEYISSSGLRLFLGLLKAAKPKGSHVYLRNMNEDLRQVFAMTGFINLFEFI</sequence>
<evidence type="ECO:0000256" key="1">
    <source>
        <dbReference type="ARBA" id="ARBA00009013"/>
    </source>
</evidence>
<proteinExistence type="inferred from homology"/>
<dbReference type="EMBL" id="FNRF01000001">
    <property type="protein sequence ID" value="SEA01812.1"/>
    <property type="molecule type" value="Genomic_DNA"/>
</dbReference>
<evidence type="ECO:0000313" key="7">
    <source>
        <dbReference type="Proteomes" id="UP000182257"/>
    </source>
</evidence>
<dbReference type="Pfam" id="PF01740">
    <property type="entry name" value="STAS"/>
    <property type="match status" value="1"/>
</dbReference>
<evidence type="ECO:0000313" key="5">
    <source>
        <dbReference type="EMBL" id="SEA01812.1"/>
    </source>
</evidence>
<dbReference type="RefSeq" id="WP_013063616.1">
    <property type="nucleotide sequence ID" value="NZ_BPTT01000001.1"/>
</dbReference>
<evidence type="ECO:0000313" key="4">
    <source>
        <dbReference type="EMBL" id="GJG32091.1"/>
    </source>
</evidence>
<name>A0A1M7KZN7_XYLRU</name>
<organism evidence="6 8">
    <name type="scientific">Xylanibacter ruminicola</name>
    <name type="common">Prevotella ruminicola</name>
    <dbReference type="NCBI Taxonomy" id="839"/>
    <lineage>
        <taxon>Bacteria</taxon>
        <taxon>Pseudomonadati</taxon>
        <taxon>Bacteroidota</taxon>
        <taxon>Bacteroidia</taxon>
        <taxon>Bacteroidales</taxon>
        <taxon>Prevotellaceae</taxon>
        <taxon>Xylanibacter</taxon>
    </lineage>
</organism>
<evidence type="ECO:0000256" key="2">
    <source>
        <dbReference type="RuleBase" id="RU003749"/>
    </source>
</evidence>
<dbReference type="InterPro" id="IPR002645">
    <property type="entry name" value="STAS_dom"/>
</dbReference>
<evidence type="ECO:0000313" key="6">
    <source>
        <dbReference type="EMBL" id="SHM70514.1"/>
    </source>
</evidence>
<dbReference type="GeneID" id="31502154"/>
<reference evidence="5 7" key="1">
    <citation type="submission" date="2016-10" db="EMBL/GenBank/DDBJ databases">
        <authorList>
            <person name="de Groot N.N."/>
        </authorList>
    </citation>
    <scope>NUCLEOTIDE SEQUENCE [LARGE SCALE GENOMIC DNA]</scope>
    <source>
        <strain evidence="5 7">D31d</strain>
    </source>
</reference>
<dbReference type="PANTHER" id="PTHR33495:SF2">
    <property type="entry name" value="ANTI-SIGMA FACTOR ANTAGONIST TM_1081-RELATED"/>
    <property type="match status" value="1"/>
</dbReference>
<dbReference type="EMBL" id="FRCJ01000005">
    <property type="protein sequence ID" value="SHM70514.1"/>
    <property type="molecule type" value="Genomic_DNA"/>
</dbReference>
<dbReference type="Gene3D" id="3.30.750.24">
    <property type="entry name" value="STAS domain"/>
    <property type="match status" value="1"/>
</dbReference>
<dbReference type="Proteomes" id="UP000182257">
    <property type="component" value="Unassembled WGS sequence"/>
</dbReference>
<evidence type="ECO:0000259" key="3">
    <source>
        <dbReference type="PROSITE" id="PS50801"/>
    </source>
</evidence>
<dbReference type="NCBIfam" id="TIGR00377">
    <property type="entry name" value="ant_ant_sig"/>
    <property type="match status" value="1"/>
</dbReference>
<accession>A0A1M7KZN7</accession>
<dbReference type="PANTHER" id="PTHR33495">
    <property type="entry name" value="ANTI-SIGMA FACTOR ANTAGONIST TM_1081-RELATED-RELATED"/>
    <property type="match status" value="1"/>
</dbReference>
<dbReference type="GO" id="GO:0043856">
    <property type="term" value="F:anti-sigma factor antagonist activity"/>
    <property type="evidence" value="ECO:0007669"/>
    <property type="project" value="InterPro"/>
</dbReference>
<dbReference type="CDD" id="cd07043">
    <property type="entry name" value="STAS_anti-anti-sigma_factors"/>
    <property type="match status" value="1"/>
</dbReference>